<keyword evidence="3" id="KW-1185">Reference proteome</keyword>
<keyword evidence="1" id="KW-0812">Transmembrane</keyword>
<evidence type="ECO:0000256" key="1">
    <source>
        <dbReference type="SAM" id="Phobius"/>
    </source>
</evidence>
<dbReference type="EMBL" id="KV744878">
    <property type="protein sequence ID" value="OCK82803.1"/>
    <property type="molecule type" value="Genomic_DNA"/>
</dbReference>
<feature type="transmembrane region" description="Helical" evidence="1">
    <location>
        <begin position="45"/>
        <end position="61"/>
    </location>
</feature>
<reference evidence="2 3" key="1">
    <citation type="journal article" date="2016" name="Nat. Commun.">
        <title>Ectomycorrhizal ecology is imprinted in the genome of the dominant symbiotic fungus Cenococcum geophilum.</title>
        <authorList>
            <consortium name="DOE Joint Genome Institute"/>
            <person name="Peter M."/>
            <person name="Kohler A."/>
            <person name="Ohm R.A."/>
            <person name="Kuo A."/>
            <person name="Krutzmann J."/>
            <person name="Morin E."/>
            <person name="Arend M."/>
            <person name="Barry K.W."/>
            <person name="Binder M."/>
            <person name="Choi C."/>
            <person name="Clum A."/>
            <person name="Copeland A."/>
            <person name="Grisel N."/>
            <person name="Haridas S."/>
            <person name="Kipfer T."/>
            <person name="LaButti K."/>
            <person name="Lindquist E."/>
            <person name="Lipzen A."/>
            <person name="Maire R."/>
            <person name="Meier B."/>
            <person name="Mihaltcheva S."/>
            <person name="Molinier V."/>
            <person name="Murat C."/>
            <person name="Poggeler S."/>
            <person name="Quandt C.A."/>
            <person name="Sperisen C."/>
            <person name="Tritt A."/>
            <person name="Tisserant E."/>
            <person name="Crous P.W."/>
            <person name="Henrissat B."/>
            <person name="Nehls U."/>
            <person name="Egli S."/>
            <person name="Spatafora J.W."/>
            <person name="Grigoriev I.V."/>
            <person name="Martin F.M."/>
        </authorList>
    </citation>
    <scope>NUCLEOTIDE SEQUENCE [LARGE SCALE GENOMIC DNA]</scope>
    <source>
        <strain evidence="2 3">CBS 459.81</strain>
    </source>
</reference>
<feature type="transmembrane region" description="Helical" evidence="1">
    <location>
        <begin position="12"/>
        <end position="39"/>
    </location>
</feature>
<evidence type="ECO:0000313" key="2">
    <source>
        <dbReference type="EMBL" id="OCK82803.1"/>
    </source>
</evidence>
<name>A0A8E2JHL4_9PEZI</name>
<evidence type="ECO:0000313" key="3">
    <source>
        <dbReference type="Proteomes" id="UP000250266"/>
    </source>
</evidence>
<organism evidence="2 3">
    <name type="scientific">Lepidopterella palustris CBS 459.81</name>
    <dbReference type="NCBI Taxonomy" id="1314670"/>
    <lineage>
        <taxon>Eukaryota</taxon>
        <taxon>Fungi</taxon>
        <taxon>Dikarya</taxon>
        <taxon>Ascomycota</taxon>
        <taxon>Pezizomycotina</taxon>
        <taxon>Dothideomycetes</taxon>
        <taxon>Pleosporomycetidae</taxon>
        <taxon>Mytilinidiales</taxon>
        <taxon>Argynnaceae</taxon>
        <taxon>Lepidopterella</taxon>
    </lineage>
</organism>
<dbReference type="AlphaFoldDB" id="A0A8E2JHL4"/>
<gene>
    <name evidence="2" type="ORF">K432DRAFT_210154</name>
</gene>
<proteinExistence type="predicted"/>
<protein>
    <submittedName>
        <fullName evidence="2">Uncharacterized protein</fullName>
    </submittedName>
</protein>
<accession>A0A8E2JHL4</accession>
<dbReference type="Proteomes" id="UP000250266">
    <property type="component" value="Unassembled WGS sequence"/>
</dbReference>
<keyword evidence="1" id="KW-0472">Membrane</keyword>
<keyword evidence="1" id="KW-1133">Transmembrane helix</keyword>
<sequence>MSTRAVSPCSCSFAVAPFAVAPFAVAPFAVAPFAVAPFAVTLCSYFWQLLLAVTSGSYVLISSSFPPTSHLLVGLLLVTHEAPFCSARPMVLAVKIFTQRIQSGL</sequence>